<name>A0ABT4Q6U4_9BACL</name>
<reference evidence="2 3" key="1">
    <citation type="submission" date="2022-12" db="EMBL/GenBank/DDBJ databases">
        <title>Draft genome sequence of Paenibacillus sp. dW9.</title>
        <authorList>
            <person name="Choi E.-W."/>
            <person name="Kim D.-U."/>
        </authorList>
    </citation>
    <scope>NUCLEOTIDE SEQUENCE [LARGE SCALE GENOMIC DNA]</scope>
    <source>
        <strain evidence="3">dW9</strain>
    </source>
</reference>
<organism evidence="2 3">
    <name type="scientific">Paenibacillus gyeongsangnamensis</name>
    <dbReference type="NCBI Taxonomy" id="3388067"/>
    <lineage>
        <taxon>Bacteria</taxon>
        <taxon>Bacillati</taxon>
        <taxon>Bacillota</taxon>
        <taxon>Bacilli</taxon>
        <taxon>Bacillales</taxon>
        <taxon>Paenibacillaceae</taxon>
        <taxon>Paenibacillus</taxon>
    </lineage>
</organism>
<dbReference type="EMBL" id="JAQAGZ010000004">
    <property type="protein sequence ID" value="MCZ8512425.1"/>
    <property type="molecule type" value="Genomic_DNA"/>
</dbReference>
<feature type="coiled-coil region" evidence="1">
    <location>
        <begin position="1"/>
        <end position="42"/>
    </location>
</feature>
<evidence type="ECO:0000313" key="2">
    <source>
        <dbReference type="EMBL" id="MCZ8512425.1"/>
    </source>
</evidence>
<sequence length="100" mass="11990">MNQKKDKIDEISKDAPTLEERLAEANRKIDSIRDQIWEQAEKNVEEDRETWLQKQRTAVKRPTTPAESLKESMKQMKLIQEGKLPKKTWWELRNKLKNDK</sequence>
<keyword evidence="3" id="KW-1185">Reference proteome</keyword>
<dbReference type="Gene3D" id="1.20.5.170">
    <property type="match status" value="1"/>
</dbReference>
<evidence type="ECO:0000313" key="3">
    <source>
        <dbReference type="Proteomes" id="UP001527882"/>
    </source>
</evidence>
<accession>A0ABT4Q6U4</accession>
<comment type="caution">
    <text evidence="2">The sequence shown here is derived from an EMBL/GenBank/DDBJ whole genome shotgun (WGS) entry which is preliminary data.</text>
</comment>
<protein>
    <submittedName>
        <fullName evidence="2">Uncharacterized protein</fullName>
    </submittedName>
</protein>
<evidence type="ECO:0000256" key="1">
    <source>
        <dbReference type="SAM" id="Coils"/>
    </source>
</evidence>
<gene>
    <name evidence="2" type="ORF">O9H85_08255</name>
</gene>
<dbReference type="Proteomes" id="UP001527882">
    <property type="component" value="Unassembled WGS sequence"/>
</dbReference>
<proteinExistence type="predicted"/>
<keyword evidence="1" id="KW-0175">Coiled coil</keyword>
<dbReference type="RefSeq" id="WP_269880849.1">
    <property type="nucleotide sequence ID" value="NZ_JAQAGZ010000004.1"/>
</dbReference>